<dbReference type="SUPFAM" id="SSF57938">
    <property type="entry name" value="DnaJ/Hsp40 cysteine-rich domain"/>
    <property type="match status" value="1"/>
</dbReference>
<keyword evidence="2" id="KW-0677">Repeat</keyword>
<dbReference type="Gene3D" id="2.10.230.10">
    <property type="entry name" value="Heat shock protein DnaJ, cysteine-rich domain"/>
    <property type="match status" value="1"/>
</dbReference>
<dbReference type="SUPFAM" id="SSF46565">
    <property type="entry name" value="Chaperone J-domain"/>
    <property type="match status" value="1"/>
</dbReference>
<evidence type="ECO:0000259" key="8">
    <source>
        <dbReference type="PROSITE" id="PS51188"/>
    </source>
</evidence>
<dbReference type="STRING" id="27342.A0A0H2RUB9"/>
<dbReference type="FunFam" id="2.60.260.20:FF:000003">
    <property type="entry name" value="DnaJ subfamily A member 2"/>
    <property type="match status" value="1"/>
</dbReference>
<dbReference type="GO" id="GO:0006457">
    <property type="term" value="P:protein folding"/>
    <property type="evidence" value="ECO:0007669"/>
    <property type="project" value="InterPro"/>
</dbReference>
<feature type="domain" description="CR-type" evidence="8">
    <location>
        <begin position="131"/>
        <end position="216"/>
    </location>
</feature>
<dbReference type="FunFam" id="2.10.230.10:FF:000001">
    <property type="entry name" value="DnaJ subfamily A member 2"/>
    <property type="match status" value="1"/>
</dbReference>
<evidence type="ECO:0000259" key="7">
    <source>
        <dbReference type="PROSITE" id="PS50076"/>
    </source>
</evidence>
<proteinExistence type="inferred from homology"/>
<dbReference type="GO" id="GO:0008270">
    <property type="term" value="F:zinc ion binding"/>
    <property type="evidence" value="ECO:0007669"/>
    <property type="project" value="UniProtKB-KW"/>
</dbReference>
<keyword evidence="1 5" id="KW-0479">Metal-binding</keyword>
<feature type="domain" description="J" evidence="7">
    <location>
        <begin position="12"/>
        <end position="77"/>
    </location>
</feature>
<evidence type="ECO:0000256" key="3">
    <source>
        <dbReference type="ARBA" id="ARBA00022771"/>
    </source>
</evidence>
<dbReference type="HAMAP" id="MF_01152">
    <property type="entry name" value="DnaJ"/>
    <property type="match status" value="1"/>
</dbReference>
<dbReference type="InterPro" id="IPR036869">
    <property type="entry name" value="J_dom_sf"/>
</dbReference>
<dbReference type="InterPro" id="IPR036410">
    <property type="entry name" value="HSP_DnaJ_Cys-rich_dom_sf"/>
</dbReference>
<dbReference type="InterPro" id="IPR018253">
    <property type="entry name" value="DnaJ_domain_CS"/>
</dbReference>
<dbReference type="InterPro" id="IPR001623">
    <property type="entry name" value="DnaJ_domain"/>
</dbReference>
<keyword evidence="10" id="KW-1185">Reference proteome</keyword>
<dbReference type="Proteomes" id="UP000053477">
    <property type="component" value="Unassembled WGS sequence"/>
</dbReference>
<keyword evidence="4 5" id="KW-0862">Zinc</keyword>
<dbReference type="PROSITE" id="PS00636">
    <property type="entry name" value="DNAJ_1"/>
    <property type="match status" value="1"/>
</dbReference>
<feature type="compositionally biased region" description="Acidic residues" evidence="6">
    <location>
        <begin position="407"/>
        <end position="428"/>
    </location>
</feature>
<dbReference type="InterPro" id="IPR012724">
    <property type="entry name" value="DnaJ"/>
</dbReference>
<evidence type="ECO:0000256" key="4">
    <source>
        <dbReference type="ARBA" id="ARBA00022833"/>
    </source>
</evidence>
<feature type="region of interest" description="Disordered" evidence="6">
    <location>
        <begin position="32"/>
        <end position="51"/>
    </location>
</feature>
<evidence type="ECO:0000256" key="1">
    <source>
        <dbReference type="ARBA" id="ARBA00022723"/>
    </source>
</evidence>
<dbReference type="GO" id="GO:0009408">
    <property type="term" value="P:response to heat"/>
    <property type="evidence" value="ECO:0007669"/>
    <property type="project" value="InterPro"/>
</dbReference>
<dbReference type="Pfam" id="PF00226">
    <property type="entry name" value="DnaJ"/>
    <property type="match status" value="1"/>
</dbReference>
<dbReference type="SUPFAM" id="SSF49493">
    <property type="entry name" value="HSP40/DnaJ peptide-binding domain"/>
    <property type="match status" value="2"/>
</dbReference>
<dbReference type="GO" id="GO:0051082">
    <property type="term" value="F:unfolded protein binding"/>
    <property type="evidence" value="ECO:0007669"/>
    <property type="project" value="InterPro"/>
</dbReference>
<dbReference type="GO" id="GO:0005524">
    <property type="term" value="F:ATP binding"/>
    <property type="evidence" value="ECO:0007669"/>
    <property type="project" value="InterPro"/>
</dbReference>
<protein>
    <submittedName>
        <fullName evidence="9">DnaJ-domain-containing protein</fullName>
    </submittedName>
</protein>
<dbReference type="InterPro" id="IPR001305">
    <property type="entry name" value="HSP_DnaJ_Cys-rich_dom"/>
</dbReference>
<dbReference type="PROSITE" id="PS51188">
    <property type="entry name" value="ZF_CR"/>
    <property type="match status" value="1"/>
</dbReference>
<dbReference type="PRINTS" id="PR00625">
    <property type="entry name" value="JDOMAIN"/>
</dbReference>
<dbReference type="AlphaFoldDB" id="A0A0H2RUB9"/>
<dbReference type="CDD" id="cd06257">
    <property type="entry name" value="DnaJ"/>
    <property type="match status" value="1"/>
</dbReference>
<organism evidence="9 10">
    <name type="scientific">Schizopora paradoxa</name>
    <dbReference type="NCBI Taxonomy" id="27342"/>
    <lineage>
        <taxon>Eukaryota</taxon>
        <taxon>Fungi</taxon>
        <taxon>Dikarya</taxon>
        <taxon>Basidiomycota</taxon>
        <taxon>Agaricomycotina</taxon>
        <taxon>Agaricomycetes</taxon>
        <taxon>Hymenochaetales</taxon>
        <taxon>Schizoporaceae</taxon>
        <taxon>Schizopora</taxon>
    </lineage>
</organism>
<dbReference type="CDD" id="cd10719">
    <property type="entry name" value="DnaJ_zf"/>
    <property type="match status" value="1"/>
</dbReference>
<dbReference type="InterPro" id="IPR002939">
    <property type="entry name" value="DnaJ_C"/>
</dbReference>
<evidence type="ECO:0000256" key="6">
    <source>
        <dbReference type="SAM" id="MobiDB-lite"/>
    </source>
</evidence>
<dbReference type="CDD" id="cd10747">
    <property type="entry name" value="DnaJ_C"/>
    <property type="match status" value="1"/>
</dbReference>
<reference evidence="9 10" key="1">
    <citation type="submission" date="2015-04" db="EMBL/GenBank/DDBJ databases">
        <title>Complete genome sequence of Schizopora paradoxa KUC8140, a cosmopolitan wood degrader in East Asia.</title>
        <authorList>
            <consortium name="DOE Joint Genome Institute"/>
            <person name="Min B."/>
            <person name="Park H."/>
            <person name="Jang Y."/>
            <person name="Kim J.-J."/>
            <person name="Kim K.H."/>
            <person name="Pangilinan J."/>
            <person name="Lipzen A."/>
            <person name="Riley R."/>
            <person name="Grigoriev I.V."/>
            <person name="Spatafora J.W."/>
            <person name="Choi I.-G."/>
        </authorList>
    </citation>
    <scope>NUCLEOTIDE SEQUENCE [LARGE SCALE GENOMIC DNA]</scope>
    <source>
        <strain evidence="9 10">KUC8140</strain>
    </source>
</reference>
<evidence type="ECO:0000256" key="2">
    <source>
        <dbReference type="ARBA" id="ARBA00022737"/>
    </source>
</evidence>
<dbReference type="InterPro" id="IPR044713">
    <property type="entry name" value="DNJA1/2-like"/>
</dbReference>
<dbReference type="GO" id="GO:0030544">
    <property type="term" value="F:Hsp70 protein binding"/>
    <property type="evidence" value="ECO:0007669"/>
    <property type="project" value="InterPro"/>
</dbReference>
<sequence length="428" mass="47271">MVHVVNLVVHTELYEILGVSVTASEDEIKKAYRKKAREHHPDKNPNDPEASQRFQELSGAYEILSDSAKREDYNNYGLEGLAGGSGVDPSDLFEMFAHSGFSFAFGGPPPKRKAKDSTIPYEVTLEDLYNGKQVKMNMEKDVICSTCNGSGAKGNAKPKTCVKCDGNGFIITTTPLGGSMFTQGRSTCPDCQGVGEKLREKDRCKKCKGKKVVSEKKRHEITIEKGMANGQRIVLHGEGDQVPGTPPGDVIFVLQLQRHDAFERSGNDLLAKVQITLSEALLGFSRVLIKHLDGRGLKVNSPPNKIIKTSDTIVLKGEGMPHLHRPGEKGDLYIIFSVEFPSEDWLQTVDHQALEKLLPPKKPELDPQPEVVEEAKYEEGDFVDVRARSFPAGAEFMDQNFTSQFGEGDDDAWTDEDDDEDGPECSQQ</sequence>
<dbReference type="OrthoDB" id="550424at2759"/>
<keyword evidence="3 5" id="KW-0863">Zinc-finger</keyword>
<dbReference type="PANTHER" id="PTHR43888">
    <property type="entry name" value="DNAJ-LIKE-2, ISOFORM A-RELATED"/>
    <property type="match status" value="1"/>
</dbReference>
<dbReference type="PROSITE" id="PS50076">
    <property type="entry name" value="DNAJ_2"/>
    <property type="match status" value="1"/>
</dbReference>
<gene>
    <name evidence="9" type="ORF">SCHPADRAFT_997681</name>
</gene>
<dbReference type="EMBL" id="KQ085966">
    <property type="protein sequence ID" value="KLO13048.1"/>
    <property type="molecule type" value="Genomic_DNA"/>
</dbReference>
<dbReference type="InterPro" id="IPR008971">
    <property type="entry name" value="HSP40/DnaJ_pept-bd"/>
</dbReference>
<feature type="zinc finger region" description="CR-type" evidence="5">
    <location>
        <begin position="131"/>
        <end position="216"/>
    </location>
</feature>
<accession>A0A0H2RUB9</accession>
<evidence type="ECO:0000256" key="5">
    <source>
        <dbReference type="PROSITE-ProRule" id="PRU00546"/>
    </source>
</evidence>
<dbReference type="FunCoup" id="A0A0H2RUB9">
    <property type="interactions" value="362"/>
</dbReference>
<dbReference type="SMART" id="SM00271">
    <property type="entry name" value="DnaJ"/>
    <property type="match status" value="1"/>
</dbReference>
<dbReference type="InParanoid" id="A0A0H2RUB9"/>
<evidence type="ECO:0000313" key="10">
    <source>
        <dbReference type="Proteomes" id="UP000053477"/>
    </source>
</evidence>
<dbReference type="Pfam" id="PF01556">
    <property type="entry name" value="DnaJ_C"/>
    <property type="match status" value="1"/>
</dbReference>
<evidence type="ECO:0000313" key="9">
    <source>
        <dbReference type="EMBL" id="KLO13048.1"/>
    </source>
</evidence>
<name>A0A0H2RUB9_9AGAM</name>
<feature type="region of interest" description="Disordered" evidence="6">
    <location>
        <begin position="400"/>
        <end position="428"/>
    </location>
</feature>
<dbReference type="Gene3D" id="2.60.260.20">
    <property type="entry name" value="Urease metallochaperone UreE, N-terminal domain"/>
    <property type="match status" value="2"/>
</dbReference>
<dbReference type="Pfam" id="PF00684">
    <property type="entry name" value="DnaJ_CXXCXGXG"/>
    <property type="match status" value="1"/>
</dbReference>
<dbReference type="Gene3D" id="1.10.287.110">
    <property type="entry name" value="DnaJ domain"/>
    <property type="match status" value="1"/>
</dbReference>